<feature type="region of interest" description="Disordered" evidence="1">
    <location>
        <begin position="1350"/>
        <end position="1413"/>
    </location>
</feature>
<feature type="compositionally biased region" description="Low complexity" evidence="1">
    <location>
        <begin position="1690"/>
        <end position="1699"/>
    </location>
</feature>
<gene>
    <name evidence="2" type="ORF">GLX27_002415</name>
</gene>
<evidence type="ECO:0000313" key="3">
    <source>
        <dbReference type="Proteomes" id="UP000818624"/>
    </source>
</evidence>
<feature type="compositionally biased region" description="Basic and acidic residues" evidence="1">
    <location>
        <begin position="1571"/>
        <end position="1588"/>
    </location>
</feature>
<feature type="compositionally biased region" description="Acidic residues" evidence="1">
    <location>
        <begin position="1604"/>
        <end position="1616"/>
    </location>
</feature>
<dbReference type="Proteomes" id="UP000818624">
    <property type="component" value="Chromosome 2"/>
</dbReference>
<feature type="compositionally biased region" description="Polar residues" evidence="1">
    <location>
        <begin position="789"/>
        <end position="803"/>
    </location>
</feature>
<feature type="compositionally biased region" description="Polar residues" evidence="1">
    <location>
        <begin position="666"/>
        <end position="678"/>
    </location>
</feature>
<feature type="compositionally biased region" description="Basic and acidic residues" evidence="1">
    <location>
        <begin position="400"/>
        <end position="409"/>
    </location>
</feature>
<sequence>MATKGTYSTLSQARDPRIPGLLVRNEWVGSYEEFEEAVEYGELRQFLGVETVAAPQPKPETPAQPAGSGRERIPPAPTLMATPSVASKSAYSEDADYMLSELLPQGTTISDADVDSLLKELEKPLKRTPRRTYTPSSRTAPPSVPSTASTSASMSDHARYEPGTRNLVEEAARAIGVEPKPRGPAPRVKLNRRPLQEIMEERRARQAETEHARRNEELFASLGLADAQINDEDAEAFLRDGTIPEVQRKKTSPVPKAVSASQQQEASQPEVPGPDDALAAEQAKESAATTPPVLDKATDESTDALETGKDEAEVAEAPDVTKDATLTDETAKPDAAVEVEAPSDATHVPEETPDTSLSGDARVSARKSLQERLRKSVHLTGTTARSDEPDESSEAVGDETAEKSFEDVSRSASTAPVSDDMSATPVDAPESAAEDTAGQEPSTADVSDQDQQGANVSQEEPVADEPDAPVEADASLDVSRSADVLDGKPEGADATPSTDAGVERATEDEGEPTDVSSSTDALNSANVSKGTQDISAVTPSADDIQDKSASIQPDTETEANTSLKSSRTEDLPEAMDERAAVADHEEAPVSQTPSTEPIGKELSAQEKDEVPSVSADPTSSLETGTALHQETTELGESTGNADLPGLQSTGKDDAVMTTAEQKGDETSLSAASVAQTSEGIHVSDIAAKDTTQDEASPGQAPASGTEHMDEHAGDSVGARTDERADERTAQSELSSGTPAAPSNDPDGPVDELTKSLDKVHVDETPALEEPLGTQMLADESGVEPPAANASDQNLSDGATQSSILGRLDGLEEEPMPTERHTLEPPLTGTTLADEADSQRSDVEVPPAEGETGPSLVSAMAELDVPADHTRHPLEEPLSDTQLSKNEQDTEQMGREATEVSQGAEAQRLVGDTGESPAEEAGDAASPSQEATTATNATQDVPPPLPPKDVSSLSGTSATSMPSQDKNVSEDKAWSVVAPSGSTRQAVDVPMPGAPKVEPQTAGATETGNPAGATEPTDLPEKANLPGSTETASVPRSTLDEPADSPVEGQEATESTQDLLSGAGKTQAATPSLTPEQADTSLSKTEPVSTALAESSVPDEAEASMSQDTAELAAPHATETDAPSSSVERAPSSEPTTDGSALPKADPTPSTHPSTASPHRTSHTHFHQGHTHWNNEQDLDEAVLAAPRGPQATHLDDRATLDHFAGSDGHVRDRLRGIQRSDSFQHGMRHLGHGATKEQERVALHQTLDRFSSLEPPLQAEHAVPRSPNMAASTDVSRQALELALDAGAAPRNADASASTLPEATRRAAEQPQHRASPPPDRRYVSEDASPEEERVAVHQVVDRFSALEPPLHATTTPHSPQPTAPDARPVSADASAEEERVAVHQVVDRFSGLEPPLHETSTPRSPQPSVRDARHVWDGASAEEERIAVHQVVDRFSALEPPLHVTSGGDESGVSSHMPSVRDPHETSRITQHQVVDRFSALEPPLHERSADESSGAPTSATQPTSYLSGNEPDSSEGEDDDDVPDLWVSNPSRASQALHRHSGVDSDWDAQASDMSGSVDEAVRAPVDLGRLDATQRTEVHDEERPQEASSAPHSASTRATDESESEYSQEEESADNTPEHIVVAGTPAPLTTPPGSQDAKGEADPASHASKGPDRDTDTPKLERDAPPSTAAVRDLSGVSPPTPTKPAPVAKQAQPSTPQHTDEVRHAAASTEPPTAEPAHDSEASKAPPADTSSATLRGPTATPSDAPSGAPPMQRTPSFGSRDAPSGEADVFGTVPHLSTPPRAPSLPARSPRSGASPSLRSLRTPTRRTPEARSAVPKFLLDTTPPSAAAPPPRSPTGVPQNTPPMQDDWLMQDSPRAAPDASRADLSSERDLPPIPAQVPSEQAKGSADVSTPALPPRKNTTDLAPAGVATPSVSQSTEVNAPTPSKRPVPPVPTTQAPPSAVADASGDTAPADSPRPSTEAAAPSDAPATDAKRAPRPDPASEPTEASGTPPPAGPSAPMPRTTSTASHGTSTASSATEDDEQRGPSGPTTEKRRSVSGTQAKRTPIPNVRSTSGTQRPGGHRKTLSAIMQEADAFLQEWKD</sequence>
<dbReference type="Gene3D" id="3.40.30.10">
    <property type="entry name" value="Glutaredoxin"/>
    <property type="match status" value="1"/>
</dbReference>
<feature type="compositionally biased region" description="Acidic residues" evidence="1">
    <location>
        <begin position="388"/>
        <end position="399"/>
    </location>
</feature>
<feature type="compositionally biased region" description="Polar residues" evidence="1">
    <location>
        <begin position="950"/>
        <end position="965"/>
    </location>
</feature>
<feature type="compositionally biased region" description="Low complexity" evidence="1">
    <location>
        <begin position="1941"/>
        <end position="1950"/>
    </location>
</feature>
<feature type="compositionally biased region" description="Polar residues" evidence="1">
    <location>
        <begin position="514"/>
        <end position="538"/>
    </location>
</feature>
<feature type="compositionally biased region" description="Acidic residues" evidence="1">
    <location>
        <begin position="461"/>
        <end position="470"/>
    </location>
</feature>
<feature type="compositionally biased region" description="Basic and acidic residues" evidence="1">
    <location>
        <begin position="566"/>
        <end position="587"/>
    </location>
</feature>
<evidence type="ECO:0000313" key="2">
    <source>
        <dbReference type="EMBL" id="WFD47755.1"/>
    </source>
</evidence>
<name>A0ABY8EQB6_MALFU</name>
<feature type="region of interest" description="Disordered" evidence="1">
    <location>
        <begin position="51"/>
        <end position="87"/>
    </location>
</feature>
<feature type="compositionally biased region" description="Basic and acidic residues" evidence="1">
    <location>
        <begin position="885"/>
        <end position="897"/>
    </location>
</feature>
<feature type="compositionally biased region" description="Polar residues" evidence="1">
    <location>
        <begin position="1066"/>
        <end position="1087"/>
    </location>
</feature>
<feature type="compositionally biased region" description="Low complexity" evidence="1">
    <location>
        <begin position="257"/>
        <end position="270"/>
    </location>
</feature>
<protein>
    <submittedName>
        <fullName evidence="2">Uncharacterized protein</fullName>
    </submittedName>
</protein>
<feature type="compositionally biased region" description="Basic and acidic residues" evidence="1">
    <location>
        <begin position="1641"/>
        <end position="1668"/>
    </location>
</feature>
<evidence type="ECO:0000256" key="1">
    <source>
        <dbReference type="SAM" id="MobiDB-lite"/>
    </source>
</evidence>
<feature type="compositionally biased region" description="Low complexity" evidence="1">
    <location>
        <begin position="2010"/>
        <end position="2024"/>
    </location>
</feature>
<organism evidence="2 3">
    <name type="scientific">Malassezia furfur</name>
    <name type="common">Pityriasis versicolor infection agent</name>
    <name type="synonym">Pityrosporum furfur</name>
    <dbReference type="NCBI Taxonomy" id="55194"/>
    <lineage>
        <taxon>Eukaryota</taxon>
        <taxon>Fungi</taxon>
        <taxon>Dikarya</taxon>
        <taxon>Basidiomycota</taxon>
        <taxon>Ustilaginomycotina</taxon>
        <taxon>Malasseziomycetes</taxon>
        <taxon>Malasseziales</taxon>
        <taxon>Malasseziaceae</taxon>
        <taxon>Malassezia</taxon>
    </lineage>
</organism>
<feature type="compositionally biased region" description="Basic residues" evidence="1">
    <location>
        <begin position="1159"/>
        <end position="1169"/>
    </location>
</feature>
<feature type="region of interest" description="Disordered" evidence="1">
    <location>
        <begin position="1286"/>
        <end position="1335"/>
    </location>
</feature>
<feature type="compositionally biased region" description="Polar residues" evidence="1">
    <location>
        <begin position="1120"/>
        <end position="1138"/>
    </location>
</feature>
<feature type="compositionally biased region" description="Low complexity" evidence="1">
    <location>
        <begin position="1965"/>
        <end position="1977"/>
    </location>
</feature>
<dbReference type="EMBL" id="CP046235">
    <property type="protein sequence ID" value="WFD47755.1"/>
    <property type="molecule type" value="Genomic_DNA"/>
</dbReference>
<accession>A0ABY8EQB6</accession>
<feature type="compositionally biased region" description="Polar residues" evidence="1">
    <location>
        <begin position="1496"/>
        <end position="1508"/>
    </location>
</feature>
<feature type="compositionally biased region" description="Low complexity" evidence="1">
    <location>
        <begin position="131"/>
        <end position="155"/>
    </location>
</feature>
<feature type="compositionally biased region" description="Polar residues" evidence="1">
    <location>
        <begin position="1918"/>
        <end position="1927"/>
    </location>
</feature>
<feature type="compositionally biased region" description="Basic and acidic residues" evidence="1">
    <location>
        <begin position="156"/>
        <end position="172"/>
    </location>
</feature>
<feature type="compositionally biased region" description="Basic and acidic residues" evidence="1">
    <location>
        <begin position="1868"/>
        <end position="1878"/>
    </location>
</feature>
<feature type="compositionally biased region" description="Acidic residues" evidence="1">
    <location>
        <begin position="1514"/>
        <end position="1525"/>
    </location>
</feature>
<feature type="compositionally biased region" description="Low complexity" evidence="1">
    <location>
        <begin position="277"/>
        <end position="288"/>
    </location>
</feature>
<feature type="compositionally biased region" description="Basic and acidic residues" evidence="1">
    <location>
        <begin position="1303"/>
        <end position="1312"/>
    </location>
</feature>
<reference evidence="2 3" key="1">
    <citation type="journal article" date="2020" name="Elife">
        <title>Loss of centromere function drives karyotype evolution in closely related Malassezia species.</title>
        <authorList>
            <person name="Sankaranarayanan S.R."/>
            <person name="Ianiri G."/>
            <person name="Coelho M.A."/>
            <person name="Reza M.H."/>
            <person name="Thimmappa B.C."/>
            <person name="Ganguly P."/>
            <person name="Vadnala R.N."/>
            <person name="Sun S."/>
            <person name="Siddharthan R."/>
            <person name="Tellgren-Roth C."/>
            <person name="Dawson T.L."/>
            <person name="Heitman J."/>
            <person name="Sanyal K."/>
        </authorList>
    </citation>
    <scope>NUCLEOTIDE SEQUENCE [LARGE SCALE GENOMIC DNA]</scope>
    <source>
        <strain evidence="2">CBS14141</strain>
    </source>
</reference>
<feature type="compositionally biased region" description="Low complexity" evidence="1">
    <location>
        <begin position="1626"/>
        <end position="1637"/>
    </location>
</feature>
<feature type="compositionally biased region" description="Polar residues" evidence="1">
    <location>
        <begin position="1399"/>
        <end position="1408"/>
    </location>
</feature>
<feature type="compositionally biased region" description="Low complexity" evidence="1">
    <location>
        <begin position="1146"/>
        <end position="1158"/>
    </location>
</feature>
<feature type="region of interest" description="Disordered" evidence="1">
    <location>
        <begin position="1485"/>
        <end position="2071"/>
    </location>
</feature>
<proteinExistence type="predicted"/>
<keyword evidence="3" id="KW-1185">Reference proteome</keyword>
<feature type="region of interest" description="Disordered" evidence="1">
    <location>
        <begin position="235"/>
        <end position="1170"/>
    </location>
</feature>
<feature type="compositionally biased region" description="Basic and acidic residues" evidence="1">
    <location>
        <begin position="1319"/>
        <end position="1335"/>
    </location>
</feature>
<feature type="compositionally biased region" description="Pro residues" evidence="1">
    <location>
        <begin position="1997"/>
        <end position="2006"/>
    </location>
</feature>
<feature type="compositionally biased region" description="Polar residues" evidence="1">
    <location>
        <begin position="1734"/>
        <end position="1749"/>
    </location>
</feature>
<feature type="compositionally biased region" description="Basic and acidic residues" evidence="1">
    <location>
        <begin position="706"/>
        <end position="729"/>
    </location>
</feature>
<feature type="compositionally biased region" description="Polar residues" evidence="1">
    <location>
        <begin position="1589"/>
        <end position="1600"/>
    </location>
</feature>
<feature type="compositionally biased region" description="Polar residues" evidence="1">
    <location>
        <begin position="547"/>
        <end position="565"/>
    </location>
</feature>
<feature type="compositionally biased region" description="Polar residues" evidence="1">
    <location>
        <begin position="1025"/>
        <end position="1035"/>
    </location>
</feature>
<feature type="compositionally biased region" description="Low complexity" evidence="1">
    <location>
        <begin position="1790"/>
        <end position="1809"/>
    </location>
</feature>
<feature type="compositionally biased region" description="Basic and acidic residues" evidence="1">
    <location>
        <begin position="751"/>
        <end position="763"/>
    </location>
</feature>
<feature type="compositionally biased region" description="Polar residues" evidence="1">
    <location>
        <begin position="925"/>
        <end position="938"/>
    </location>
</feature>
<feature type="compositionally biased region" description="Polar residues" evidence="1">
    <location>
        <begin position="439"/>
        <end position="458"/>
    </location>
</feature>
<feature type="region of interest" description="Disordered" evidence="1">
    <location>
        <begin position="1441"/>
        <end position="1473"/>
    </location>
</feature>
<feature type="compositionally biased region" description="Basic and acidic residues" evidence="1">
    <location>
        <begin position="865"/>
        <end position="874"/>
    </location>
</feature>
<feature type="region of interest" description="Disordered" evidence="1">
    <location>
        <begin position="120"/>
        <end position="197"/>
    </location>
</feature>
<feature type="compositionally biased region" description="Polar residues" evidence="1">
    <location>
        <begin position="615"/>
        <end position="640"/>
    </location>
</feature>